<proteinExistence type="predicted"/>
<dbReference type="AlphaFoldDB" id="A0ABD0L8L0"/>
<evidence type="ECO:0000313" key="1">
    <source>
        <dbReference type="EMBL" id="KAK7495618.1"/>
    </source>
</evidence>
<dbReference type="Proteomes" id="UP001519460">
    <property type="component" value="Unassembled WGS sequence"/>
</dbReference>
<accession>A0ABD0L8L0</accession>
<sequence>MIEVQRPFCGSRPQASPAGRLVNEHCWEAADEFETCKCTLSEYVTVNRLVVKFRPLLCQSAYYTTLQYECISEFLSRQRNVFVAAVAESRDIPFLPRSCLTAAMAELPTLHSRRMLQSLRTLVALWLTTSL</sequence>
<keyword evidence="2" id="KW-1185">Reference proteome</keyword>
<name>A0ABD0L8L0_9CAEN</name>
<gene>
    <name evidence="1" type="ORF">BaRGS_00013065</name>
</gene>
<reference evidence="1 2" key="1">
    <citation type="journal article" date="2023" name="Sci. Data">
        <title>Genome assembly of the Korean intertidal mud-creeper Batillaria attramentaria.</title>
        <authorList>
            <person name="Patra A.K."/>
            <person name="Ho P.T."/>
            <person name="Jun S."/>
            <person name="Lee S.J."/>
            <person name="Kim Y."/>
            <person name="Won Y.J."/>
        </authorList>
    </citation>
    <scope>NUCLEOTIDE SEQUENCE [LARGE SCALE GENOMIC DNA]</scope>
    <source>
        <strain evidence="1">Wonlab-2016</strain>
    </source>
</reference>
<protein>
    <submittedName>
        <fullName evidence="1">Uncharacterized protein</fullName>
    </submittedName>
</protein>
<evidence type="ECO:0000313" key="2">
    <source>
        <dbReference type="Proteomes" id="UP001519460"/>
    </source>
</evidence>
<comment type="caution">
    <text evidence="1">The sequence shown here is derived from an EMBL/GenBank/DDBJ whole genome shotgun (WGS) entry which is preliminary data.</text>
</comment>
<dbReference type="EMBL" id="JACVVK020000073">
    <property type="protein sequence ID" value="KAK7495618.1"/>
    <property type="molecule type" value="Genomic_DNA"/>
</dbReference>
<organism evidence="1 2">
    <name type="scientific">Batillaria attramentaria</name>
    <dbReference type="NCBI Taxonomy" id="370345"/>
    <lineage>
        <taxon>Eukaryota</taxon>
        <taxon>Metazoa</taxon>
        <taxon>Spiralia</taxon>
        <taxon>Lophotrochozoa</taxon>
        <taxon>Mollusca</taxon>
        <taxon>Gastropoda</taxon>
        <taxon>Caenogastropoda</taxon>
        <taxon>Sorbeoconcha</taxon>
        <taxon>Cerithioidea</taxon>
        <taxon>Batillariidae</taxon>
        <taxon>Batillaria</taxon>
    </lineage>
</organism>